<name>A0A819P7X6_9BILA</name>
<comment type="caution">
    <text evidence="3">The sequence shown here is derived from an EMBL/GenBank/DDBJ whole genome shotgun (WGS) entry which is preliminary data.</text>
</comment>
<proteinExistence type="predicted"/>
<dbReference type="InterPro" id="IPR013517">
    <property type="entry name" value="FG-GAP"/>
</dbReference>
<keyword evidence="1" id="KW-0732">Signal</keyword>
<dbReference type="PANTHER" id="PTHR46580">
    <property type="entry name" value="SENSOR KINASE-RELATED"/>
    <property type="match status" value="1"/>
</dbReference>
<gene>
    <name evidence="3" type="ORF">OTI717_LOCUS29501</name>
</gene>
<evidence type="ECO:0000313" key="4">
    <source>
        <dbReference type="Proteomes" id="UP000663823"/>
    </source>
</evidence>
<dbReference type="Pfam" id="PF13517">
    <property type="entry name" value="FG-GAP_3"/>
    <property type="match status" value="1"/>
</dbReference>
<evidence type="ECO:0000313" key="3">
    <source>
        <dbReference type="EMBL" id="CAF4010152.1"/>
    </source>
</evidence>
<dbReference type="Gene3D" id="2.30.30.100">
    <property type="match status" value="1"/>
</dbReference>
<dbReference type="EMBL" id="CAJOAX010007458">
    <property type="protein sequence ID" value="CAF4010152.1"/>
    <property type="molecule type" value="Genomic_DNA"/>
</dbReference>
<evidence type="ECO:0000256" key="1">
    <source>
        <dbReference type="ARBA" id="ARBA00022729"/>
    </source>
</evidence>
<reference evidence="3" key="1">
    <citation type="submission" date="2021-02" db="EMBL/GenBank/DDBJ databases">
        <authorList>
            <person name="Nowell W R."/>
        </authorList>
    </citation>
    <scope>NUCLEOTIDE SEQUENCE</scope>
</reference>
<feature type="non-terminal residue" evidence="3">
    <location>
        <position position="1"/>
    </location>
</feature>
<accession>A0A819P7X6</accession>
<dbReference type="Gene3D" id="2.130.10.130">
    <property type="entry name" value="Integrin alpha, N-terminal"/>
    <property type="match status" value="1"/>
</dbReference>
<keyword evidence="2" id="KW-1133">Transmembrane helix</keyword>
<keyword evidence="2" id="KW-0472">Membrane</keyword>
<protein>
    <submittedName>
        <fullName evidence="3">Uncharacterized protein</fullName>
    </submittedName>
</protein>
<dbReference type="Proteomes" id="UP000663823">
    <property type="component" value="Unassembled WGS sequence"/>
</dbReference>
<organism evidence="3 4">
    <name type="scientific">Rotaria sordida</name>
    <dbReference type="NCBI Taxonomy" id="392033"/>
    <lineage>
        <taxon>Eukaryota</taxon>
        <taxon>Metazoa</taxon>
        <taxon>Spiralia</taxon>
        <taxon>Gnathifera</taxon>
        <taxon>Rotifera</taxon>
        <taxon>Eurotatoria</taxon>
        <taxon>Bdelloidea</taxon>
        <taxon>Philodinida</taxon>
        <taxon>Philodinidae</taxon>
        <taxon>Rotaria</taxon>
    </lineage>
</organism>
<feature type="transmembrane region" description="Helical" evidence="2">
    <location>
        <begin position="388"/>
        <end position="406"/>
    </location>
</feature>
<evidence type="ECO:0000256" key="2">
    <source>
        <dbReference type="SAM" id="Phobius"/>
    </source>
</evidence>
<dbReference type="PANTHER" id="PTHR46580:SF4">
    <property type="entry name" value="ATP_GTP-BINDING PROTEIN"/>
    <property type="match status" value="1"/>
</dbReference>
<feature type="transmembrane region" description="Helical" evidence="2">
    <location>
        <begin position="1130"/>
        <end position="1148"/>
    </location>
</feature>
<keyword evidence="2" id="KW-0812">Transmembrane</keyword>
<sequence>HQSSLQCPCSHVSVQYDKFIQIEPFYHELCQSDFISDEWINYLSLLYEQSWNNSILSDWRRIAQFQFQTLRSFCELAQEAIENELESFKHREFIQSQLILEELFHTQISSFITEFIDSLSKTFMRTLQFVQNITAHSLLMSGASMTNVIPNNQVYMGFEEAVLPFSANTYTFFDGFTCTCSSSTATTCMGTATLQNNIVPGFQTGCYMMNALFKSSLDILYNQSFIDMITDSSKTFQKLNSSIPSKTVENLLSQMFVDYWSNTTLYGGYFNECAPDICQYSVNRRHGFIEIVALIIGLFGGLSAALRFIVPFIIETIAPNIRRFIALKFTRTTQLVTDETTTEFSAGDRIKKLIQLVIRTIVELNLFESIPPSQNENIIRKQRHSTRVYIILLFTSSSILIFFTSIRMQTISVSIEMPTLPKFIQLYNQYPSTLNCPCSQVAIQYDQIILSLQPEYHQICSSEFVSSKWINLKFLNISNTRTYTHDIRCQSQIHFQLLSTLCYAAIQTVEDNLQSFYKTKFVSHQLLTYESFRIQVDLIVEQFKRIIPELFQYALELTKANFELNRFIVPMNAVFILTFEASQSLLTNTAIFYSERPDCLPVPSSTCRCTALSIKECYRSTRIIDSGINYIIPGMFATWSPIQSVLMSTLECLYNSSCLSQIKAFIDETVSPTDFTTLKLSSESYANNSYDKIEELANKLFIQSWTNKSSYESYFNECQPLTCQYSYQSRLTLLYIITTVIGFIGGLAIATRLLAPVIVMLAHRVWNYILHRQRNDVIPTVQTTSLESGNTVTVTVDSPSVSKYIQLYAQYSTTLKCPCSQIATKRDKFILQIEPQYHEICSSVFVSFKWLNNLEFPYYIVSFGYDNDFRGTIQMQFLTISRFCSLSQKIINTSLSTFRQTDFVTARVISQTEFIAQTKVLFEQFKRTTARQLMQIFKLVLATNHGNQLATVFPSNWDFIMKYPQSALMDFSQLPALSIPKTYGTDSCSCARYVNCSKIPDFDLEIADRSVKLSLLGFRIGCYPLNALLQSNLLCLYDQTCLGIMRAGIYYSKLIPTEILTYSSLMEPNTTIETILSKLFVSQWFYNFSFERYFTECAPQFCQYSHLLKFNQVYIITTLIALFGGLTKGLHFGMSYIAILIFKLFDYLKQKNKHNRAVVPYSEETNVAVIDNTHNRSKSVSISITKTIQLPPDPIDERTRPWITRIDVVYLIVLILLIIAAIVVTCIVWIKGNENENYKIMLSDSSTSLITSTTATEPMTTLTNTCYMTLKYQTQTYPTGSDPKSFIINDLNRDSILDLAVTSYVDNTFSILLGNGNGTFQTPLLYSTGDETRPWGIASLYINNDTLLDLAIALTGPFQLAFFYGVATNILFTRSPNTVSIGFIYNDLAGEIETSDLNDDGRTDLIVLNRRTSTTDILAAIPLWIFFNLDRYPPFRWPTDIYVPEYNSIVVGDFDNNGKQNDIAVCSNGPMMFTYLNLTYTNDAPFWSQIHFMNGETSSFIKGMFNDDEFEDLAVISPTTDTLKILLARGNGTFIQQNYATTTHPTSVTRINFNNDEIDDLAVLNCNGTVIVFLGKPAGIFDQKYLSFNTSRGNSNQCAISLKVADLNQDERDDLIFLNTETYSINVLLSADCDE</sequence>
<dbReference type="SUPFAM" id="SSF69318">
    <property type="entry name" value="Integrin alpha N-terminal domain"/>
    <property type="match status" value="1"/>
</dbReference>
<feature type="transmembrane region" description="Helical" evidence="2">
    <location>
        <begin position="733"/>
        <end position="762"/>
    </location>
</feature>
<feature type="transmembrane region" description="Helical" evidence="2">
    <location>
        <begin position="291"/>
        <end position="314"/>
    </location>
</feature>
<dbReference type="InterPro" id="IPR028994">
    <property type="entry name" value="Integrin_alpha_N"/>
</dbReference>
<feature type="transmembrane region" description="Helical" evidence="2">
    <location>
        <begin position="1208"/>
        <end position="1230"/>
    </location>
</feature>